<gene>
    <name evidence="1" type="ORF">C7B77_24695</name>
</gene>
<reference evidence="1 2" key="1">
    <citation type="submission" date="2018-03" db="EMBL/GenBank/DDBJ databases">
        <title>The ancient ancestry and fast evolution of plastids.</title>
        <authorList>
            <person name="Moore K.R."/>
            <person name="Magnabosco C."/>
            <person name="Momper L."/>
            <person name="Gold D.A."/>
            <person name="Bosak T."/>
            <person name="Fournier G.P."/>
        </authorList>
    </citation>
    <scope>NUCLEOTIDE SEQUENCE [LARGE SCALE GENOMIC DNA]</scope>
    <source>
        <strain evidence="1 2">CCALA 037</strain>
    </source>
</reference>
<dbReference type="AlphaFoldDB" id="A0A2T1FNY7"/>
<name>A0A2T1FNY7_9CYAN</name>
<proteinExistence type="predicted"/>
<dbReference type="InterPro" id="IPR053860">
    <property type="entry name" value="DUF6932"/>
</dbReference>
<dbReference type="OrthoDB" id="572713at2"/>
<organism evidence="1 2">
    <name type="scientific">Chamaesiphon polymorphus CCALA 037</name>
    <dbReference type="NCBI Taxonomy" id="2107692"/>
    <lineage>
        <taxon>Bacteria</taxon>
        <taxon>Bacillati</taxon>
        <taxon>Cyanobacteriota</taxon>
        <taxon>Cyanophyceae</taxon>
        <taxon>Gomontiellales</taxon>
        <taxon>Chamaesiphonaceae</taxon>
        <taxon>Chamaesiphon</taxon>
    </lineage>
</organism>
<dbReference type="Proteomes" id="UP000238937">
    <property type="component" value="Unassembled WGS sequence"/>
</dbReference>
<evidence type="ECO:0000313" key="1">
    <source>
        <dbReference type="EMBL" id="PSB46619.1"/>
    </source>
</evidence>
<sequence length="138" mass="15655">MSIPEFNERGCLPPGQHITTWREFLERFGTNPHRLRLATGLAAALRKLAIAGCTHVVIGGSFVTAKEQPNDFDAYFDDFGLNFETIDPIFIDSDEMERQQEVFGGELQFTFGYDRFLQTDRDGNPRGVIELNPQDLIN</sequence>
<dbReference type="EMBL" id="PVWO01000476">
    <property type="protein sequence ID" value="PSB46619.1"/>
    <property type="molecule type" value="Genomic_DNA"/>
</dbReference>
<accession>A0A2T1FNY7</accession>
<dbReference type="Pfam" id="PF22014">
    <property type="entry name" value="DUF6932"/>
    <property type="match status" value="1"/>
</dbReference>
<dbReference type="RefSeq" id="WP_106311184.1">
    <property type="nucleotide sequence ID" value="NZ_PVWO01000476.1"/>
</dbReference>
<protein>
    <submittedName>
        <fullName evidence="1">Uncharacterized protein</fullName>
    </submittedName>
</protein>
<evidence type="ECO:0000313" key="2">
    <source>
        <dbReference type="Proteomes" id="UP000238937"/>
    </source>
</evidence>
<keyword evidence="2" id="KW-1185">Reference proteome</keyword>
<comment type="caution">
    <text evidence="1">The sequence shown here is derived from an EMBL/GenBank/DDBJ whole genome shotgun (WGS) entry which is preliminary data.</text>
</comment>